<protein>
    <submittedName>
        <fullName evidence="1">Uncharacterized protein</fullName>
    </submittedName>
</protein>
<proteinExistence type="predicted"/>
<keyword evidence="2" id="KW-1185">Reference proteome</keyword>
<sequence length="93" mass="10699">MLGPKWPQFVPFGSSVCPVQLRERRLGRLPCRYLLPQGVFAFVRSLLPLVKWASSFSVCHLGILIPTSPDEKGYLKTLWKSLFQTETRNQNHQ</sequence>
<evidence type="ECO:0000313" key="2">
    <source>
        <dbReference type="Proteomes" id="UP001057402"/>
    </source>
</evidence>
<gene>
    <name evidence="1" type="ORF">MLD38_029959</name>
</gene>
<reference evidence="2" key="1">
    <citation type="journal article" date="2023" name="Front. Plant Sci.">
        <title>Chromosomal-level genome assembly of Melastoma candidum provides insights into trichome evolution.</title>
        <authorList>
            <person name="Zhong Y."/>
            <person name="Wu W."/>
            <person name="Sun C."/>
            <person name="Zou P."/>
            <person name="Liu Y."/>
            <person name="Dai S."/>
            <person name="Zhou R."/>
        </authorList>
    </citation>
    <scope>NUCLEOTIDE SEQUENCE [LARGE SCALE GENOMIC DNA]</scope>
</reference>
<accession>A0ACB9MKD9</accession>
<name>A0ACB9MKD9_9MYRT</name>
<comment type="caution">
    <text evidence="1">The sequence shown here is derived from an EMBL/GenBank/DDBJ whole genome shotgun (WGS) entry which is preliminary data.</text>
</comment>
<evidence type="ECO:0000313" key="1">
    <source>
        <dbReference type="EMBL" id="KAI4324471.1"/>
    </source>
</evidence>
<organism evidence="1 2">
    <name type="scientific">Melastoma candidum</name>
    <dbReference type="NCBI Taxonomy" id="119954"/>
    <lineage>
        <taxon>Eukaryota</taxon>
        <taxon>Viridiplantae</taxon>
        <taxon>Streptophyta</taxon>
        <taxon>Embryophyta</taxon>
        <taxon>Tracheophyta</taxon>
        <taxon>Spermatophyta</taxon>
        <taxon>Magnoliopsida</taxon>
        <taxon>eudicotyledons</taxon>
        <taxon>Gunneridae</taxon>
        <taxon>Pentapetalae</taxon>
        <taxon>rosids</taxon>
        <taxon>malvids</taxon>
        <taxon>Myrtales</taxon>
        <taxon>Melastomataceae</taxon>
        <taxon>Melastomatoideae</taxon>
        <taxon>Melastomateae</taxon>
        <taxon>Melastoma</taxon>
    </lineage>
</organism>
<dbReference type="EMBL" id="CM042888">
    <property type="protein sequence ID" value="KAI4324471.1"/>
    <property type="molecule type" value="Genomic_DNA"/>
</dbReference>
<dbReference type="Proteomes" id="UP001057402">
    <property type="component" value="Chromosome 9"/>
</dbReference>